<protein>
    <recommendedName>
        <fullName evidence="1">Hedgehog/Intein (Hint) domain-containing protein</fullName>
    </recommendedName>
</protein>
<sequence length="402" mass="44564">MATVDIDLSENSYVVIDQPDYDGDTVVNFITDGSLNVVVINSEHTPDVLEIQHTYTSHEPSEIYDYLTVNENVNIKLLSSINPPEGLYHHHYGVYGNSKLEITPEFLSQAPDQHVFEIQGLGGEVVFNTAGLSPDNLNISFSPDAEGSEITFANATSSEYSPSENSLVFKDSNGDIVGRATIDTRYTDPDQLGFDGGTVYYACYLQGTHIATPNGETKVEHLKAGDKVLTADGRVATVKWLGFRILYKSRIPEKDAYRAFPILFKKGCIANNVPHRDLLMSPGHHISFDGNLVPAMCLVNDKTIVQQFELHAFQYFHVELERFDILLAEGLPAESYVDTGNRNMFQNAAEVAMNPDFGPAPGRPDRPGLTVVRKGPTVEAIRAKLLERANWMQTPVEKRRVA</sequence>
<dbReference type="AlphaFoldDB" id="V8QT18"/>
<accession>V8QT18</accession>
<keyword evidence="3" id="KW-1185">Reference proteome</keyword>
<dbReference type="eggNOG" id="COG3210">
    <property type="taxonomic scope" value="Bacteria"/>
</dbReference>
<organism evidence="2 3">
    <name type="scientific">Advenella kashmirensis W13003</name>
    <dbReference type="NCBI Taxonomy" id="1424334"/>
    <lineage>
        <taxon>Bacteria</taxon>
        <taxon>Pseudomonadati</taxon>
        <taxon>Pseudomonadota</taxon>
        <taxon>Betaproteobacteria</taxon>
        <taxon>Burkholderiales</taxon>
        <taxon>Alcaligenaceae</taxon>
    </lineage>
</organism>
<dbReference type="HOGENOM" id="CLU_021890_2_0_4"/>
<dbReference type="InterPro" id="IPR028992">
    <property type="entry name" value="Hedgehog/Intein_dom"/>
</dbReference>
<dbReference type="STRING" id="1424334.W822_15490"/>
<dbReference type="RefSeq" id="WP_024006049.1">
    <property type="nucleotide sequence ID" value="NZ_KI650980.1"/>
</dbReference>
<name>V8QT18_9BURK</name>
<gene>
    <name evidence="2" type="ORF">W822_15490</name>
</gene>
<dbReference type="OrthoDB" id="8671331at2"/>
<dbReference type="Pfam" id="PF13403">
    <property type="entry name" value="Hint_2"/>
    <property type="match status" value="1"/>
</dbReference>
<comment type="caution">
    <text evidence="2">The sequence shown here is derived from an EMBL/GenBank/DDBJ whole genome shotgun (WGS) entry which is preliminary data.</text>
</comment>
<dbReference type="InterPro" id="IPR036844">
    <property type="entry name" value="Hint_dom_sf"/>
</dbReference>
<evidence type="ECO:0000313" key="3">
    <source>
        <dbReference type="Proteomes" id="UP000018733"/>
    </source>
</evidence>
<evidence type="ECO:0000313" key="2">
    <source>
        <dbReference type="EMBL" id="ETF02139.1"/>
    </source>
</evidence>
<evidence type="ECO:0000259" key="1">
    <source>
        <dbReference type="Pfam" id="PF13403"/>
    </source>
</evidence>
<dbReference type="EMBL" id="AYXT01000010">
    <property type="protein sequence ID" value="ETF02139.1"/>
    <property type="molecule type" value="Genomic_DNA"/>
</dbReference>
<dbReference type="PATRIC" id="fig|1424334.3.peg.3115"/>
<reference evidence="2 3" key="1">
    <citation type="journal article" date="2014" name="Genome Announc.">
        <title>Draft Genome Sequence of Advenella kashmirensis Strain W13003, a Polycyclic Aromatic Hydrocarbon-Degrading Bacterium.</title>
        <authorList>
            <person name="Wang X."/>
            <person name="Jin D."/>
            <person name="Zhou L."/>
            <person name="Wu L."/>
            <person name="An W."/>
            <person name="Zhao L."/>
        </authorList>
    </citation>
    <scope>NUCLEOTIDE SEQUENCE [LARGE SCALE GENOMIC DNA]</scope>
    <source>
        <strain evidence="2 3">W13003</strain>
    </source>
</reference>
<proteinExistence type="predicted"/>
<feature type="domain" description="Hedgehog/Intein (Hint)" evidence="1">
    <location>
        <begin position="203"/>
        <end position="339"/>
    </location>
</feature>
<dbReference type="SUPFAM" id="SSF51294">
    <property type="entry name" value="Hedgehog/intein (Hint) domain"/>
    <property type="match status" value="1"/>
</dbReference>
<dbReference type="Proteomes" id="UP000018733">
    <property type="component" value="Unassembled WGS sequence"/>
</dbReference>